<dbReference type="InterPro" id="IPR005829">
    <property type="entry name" value="Sugar_transporter_CS"/>
</dbReference>
<feature type="domain" description="Major facilitator superfamily (MFS) profile" evidence="9">
    <location>
        <begin position="4"/>
        <end position="399"/>
    </location>
</feature>
<feature type="transmembrane region" description="Helical" evidence="8">
    <location>
        <begin position="280"/>
        <end position="298"/>
    </location>
</feature>
<evidence type="ECO:0000313" key="10">
    <source>
        <dbReference type="EMBL" id="TMM55658.1"/>
    </source>
</evidence>
<dbReference type="SUPFAM" id="SSF103473">
    <property type="entry name" value="MFS general substrate transporter"/>
    <property type="match status" value="1"/>
</dbReference>
<protein>
    <submittedName>
        <fullName evidence="10">TCR/Tet family MFS transporter</fullName>
    </submittedName>
</protein>
<dbReference type="InterPro" id="IPR036259">
    <property type="entry name" value="MFS_trans_sf"/>
</dbReference>
<keyword evidence="7 8" id="KW-0472">Membrane</keyword>
<comment type="subcellular location">
    <subcellularLocation>
        <location evidence="2">Membrane</location>
        <topology evidence="2">Multi-pass membrane protein</topology>
    </subcellularLocation>
</comment>
<dbReference type="Pfam" id="PF07690">
    <property type="entry name" value="MFS_1"/>
    <property type="match status" value="1"/>
</dbReference>
<comment type="similarity">
    <text evidence="3">Belongs to the major facilitator superfamily. TCR/Tet family.</text>
</comment>
<feature type="transmembrane region" description="Helical" evidence="8">
    <location>
        <begin position="249"/>
        <end position="268"/>
    </location>
</feature>
<comment type="caution">
    <text evidence="10">The sequence shown here is derived from an EMBL/GenBank/DDBJ whole genome shotgun (WGS) entry which is preliminary data.</text>
</comment>
<dbReference type="OrthoDB" id="9764259at2"/>
<dbReference type="Proteomes" id="UP000309550">
    <property type="component" value="Unassembled WGS sequence"/>
</dbReference>
<dbReference type="Gene3D" id="1.20.1250.20">
    <property type="entry name" value="MFS general substrate transporter like domains"/>
    <property type="match status" value="1"/>
</dbReference>
<evidence type="ECO:0000256" key="6">
    <source>
        <dbReference type="ARBA" id="ARBA00022989"/>
    </source>
</evidence>
<keyword evidence="4" id="KW-0813">Transport</keyword>
<evidence type="ECO:0000256" key="8">
    <source>
        <dbReference type="SAM" id="Phobius"/>
    </source>
</evidence>
<comment type="function">
    <text evidence="1">Resistance to tetracycline by an active tetracycline efflux. This is an energy-dependent process that decreases the accumulation of the antibiotic in whole cells. This protein functions as a metal-tetracycline/H(+) antiporter.</text>
</comment>
<keyword evidence="6 8" id="KW-1133">Transmembrane helix</keyword>
<evidence type="ECO:0000313" key="11">
    <source>
        <dbReference type="Proteomes" id="UP000309550"/>
    </source>
</evidence>
<evidence type="ECO:0000256" key="5">
    <source>
        <dbReference type="ARBA" id="ARBA00022692"/>
    </source>
</evidence>
<feature type="transmembrane region" description="Helical" evidence="8">
    <location>
        <begin position="375"/>
        <end position="393"/>
    </location>
</feature>
<dbReference type="GO" id="GO:0022857">
    <property type="term" value="F:transmembrane transporter activity"/>
    <property type="evidence" value="ECO:0007669"/>
    <property type="project" value="InterPro"/>
</dbReference>
<dbReference type="InterPro" id="IPR011701">
    <property type="entry name" value="MFS"/>
</dbReference>
<keyword evidence="5 8" id="KW-0812">Transmembrane</keyword>
<dbReference type="PROSITE" id="PS50850">
    <property type="entry name" value="MFS"/>
    <property type="match status" value="1"/>
</dbReference>
<keyword evidence="11" id="KW-1185">Reference proteome</keyword>
<feature type="transmembrane region" description="Helical" evidence="8">
    <location>
        <begin position="104"/>
        <end position="121"/>
    </location>
</feature>
<evidence type="ECO:0000256" key="4">
    <source>
        <dbReference type="ARBA" id="ARBA00022448"/>
    </source>
</evidence>
<accession>A0A5S3PML6</accession>
<evidence type="ECO:0000259" key="9">
    <source>
        <dbReference type="PROSITE" id="PS50850"/>
    </source>
</evidence>
<dbReference type="RefSeq" id="WP_138661826.1">
    <property type="nucleotide sequence ID" value="NZ_VANS01000001.1"/>
</dbReference>
<dbReference type="EMBL" id="VANS01000001">
    <property type="protein sequence ID" value="TMM55658.1"/>
    <property type="molecule type" value="Genomic_DNA"/>
</dbReference>
<dbReference type="InterPro" id="IPR020846">
    <property type="entry name" value="MFS_dom"/>
</dbReference>
<dbReference type="AlphaFoldDB" id="A0A5S3PML6"/>
<name>A0A5S3PML6_9RHOB</name>
<evidence type="ECO:0000256" key="2">
    <source>
        <dbReference type="ARBA" id="ARBA00004141"/>
    </source>
</evidence>
<proteinExistence type="inferred from homology"/>
<dbReference type="PROSITE" id="PS00216">
    <property type="entry name" value="SUGAR_TRANSPORT_1"/>
    <property type="match status" value="1"/>
</dbReference>
<feature type="transmembrane region" description="Helical" evidence="8">
    <location>
        <begin position="133"/>
        <end position="155"/>
    </location>
</feature>
<organism evidence="10 11">
    <name type="scientific">Sulfitobacter sabulilitoris</name>
    <dbReference type="NCBI Taxonomy" id="2562655"/>
    <lineage>
        <taxon>Bacteria</taxon>
        <taxon>Pseudomonadati</taxon>
        <taxon>Pseudomonadota</taxon>
        <taxon>Alphaproteobacteria</taxon>
        <taxon>Rhodobacterales</taxon>
        <taxon>Roseobacteraceae</taxon>
        <taxon>Sulfitobacter</taxon>
    </lineage>
</organism>
<dbReference type="PANTHER" id="PTHR23504">
    <property type="entry name" value="MAJOR FACILITATOR SUPERFAMILY DOMAIN-CONTAINING PROTEIN 10"/>
    <property type="match status" value="1"/>
</dbReference>
<evidence type="ECO:0000256" key="7">
    <source>
        <dbReference type="ARBA" id="ARBA00023136"/>
    </source>
</evidence>
<feature type="transmembrane region" description="Helical" evidence="8">
    <location>
        <begin position="337"/>
        <end position="363"/>
    </location>
</feature>
<reference evidence="10 11" key="1">
    <citation type="submission" date="2019-05" db="EMBL/GenBank/DDBJ databases">
        <title>Sulfitobacter sabulilitoris sp. nov., isolated from a marine sand.</title>
        <authorList>
            <person name="Yoon J.-H."/>
        </authorList>
    </citation>
    <scope>NUCLEOTIDE SEQUENCE [LARGE SCALE GENOMIC DNA]</scope>
    <source>
        <strain evidence="10 11">HSMS-29</strain>
    </source>
</reference>
<dbReference type="CDD" id="cd17388">
    <property type="entry name" value="MFS_TetA"/>
    <property type="match status" value="1"/>
</dbReference>
<evidence type="ECO:0000256" key="1">
    <source>
        <dbReference type="ARBA" id="ARBA00003279"/>
    </source>
</evidence>
<feature type="transmembrane region" description="Helical" evidence="8">
    <location>
        <begin position="215"/>
        <end position="237"/>
    </location>
</feature>
<feature type="transmembrane region" description="Helical" evidence="8">
    <location>
        <begin position="75"/>
        <end position="98"/>
    </location>
</feature>
<evidence type="ECO:0000256" key="3">
    <source>
        <dbReference type="ARBA" id="ARBA00007520"/>
    </source>
</evidence>
<dbReference type="PANTHER" id="PTHR23504:SF15">
    <property type="entry name" value="MAJOR FACILITATOR SUPERFAMILY (MFS) PROFILE DOMAIN-CONTAINING PROTEIN"/>
    <property type="match status" value="1"/>
</dbReference>
<dbReference type="InterPro" id="IPR001958">
    <property type="entry name" value="Tet-R_TetA/multi-R_MdtG-like"/>
</dbReference>
<gene>
    <name evidence="10" type="ORF">FDT80_07330</name>
</gene>
<sequence>MRPAVVFILLTVMIDSMGIGLIIPVMPDLIREVQGGDLSTAALWGGVLSTTFAVMQFLFGPVIGGLSDRFGRRPVLLISLLVMAADYLVMAVAGSIWLLLAGRVVGGITAATGSTANAYMADISQQKDRAANFGLIGAAFGIGFVLGPLVGGLLAEYGTRAPFYAAAALAALNVIFGYFVLSETLGQAVRRPFSLRRANPLGVVRQLNRLPGIGALLAVYFLYQVAFMVYPAVWSFFGQARFGWGPSTIGLSLALFGIMMAVVQGGLIRQVLRLLGERGTVIYGHLFDIAAFLALGFVTSGTLALILTPLAAFAAVITPALQGIMSRSVAADQQGELQGALTSVAALAMIVSPLVMTGVFAAFTAPGAPLYLPGMPFLLSAVLIALGLGVFIARGPRLATAPDLS</sequence>
<dbReference type="GO" id="GO:0016020">
    <property type="term" value="C:membrane"/>
    <property type="evidence" value="ECO:0007669"/>
    <property type="project" value="UniProtKB-SubCell"/>
</dbReference>
<feature type="transmembrane region" description="Helical" evidence="8">
    <location>
        <begin position="42"/>
        <end position="63"/>
    </location>
</feature>
<feature type="transmembrane region" description="Helical" evidence="8">
    <location>
        <begin position="161"/>
        <end position="181"/>
    </location>
</feature>
<dbReference type="PRINTS" id="PR01035">
    <property type="entry name" value="TCRTETA"/>
</dbReference>
<feature type="transmembrane region" description="Helical" evidence="8">
    <location>
        <begin position="304"/>
        <end position="325"/>
    </location>
</feature>